<evidence type="ECO:0000313" key="8">
    <source>
        <dbReference type="Proteomes" id="UP000194137"/>
    </source>
</evidence>
<sequence length="155" mass="17350">MTETLPTARPSGLSALVLRANALMAEIPYWFLALVLRIPIAAVFWRSGQTKVEGWQVSSSAIELFKEEYRLPVIDPTLAAYLATFAEHFFPVLLVLGLATRFAALSLLIMTLVIEIFVYPDAWPTHGTWAACFLVLMAKGPGKLSLDHWIARQYR</sequence>
<dbReference type="GO" id="GO:0005886">
    <property type="term" value="C:plasma membrane"/>
    <property type="evidence" value="ECO:0007669"/>
    <property type="project" value="UniProtKB-SubCell"/>
</dbReference>
<evidence type="ECO:0000256" key="6">
    <source>
        <dbReference type="ARBA" id="ARBA00023136"/>
    </source>
</evidence>
<comment type="similarity">
    <text evidence="2">Belongs to the DoxX family.</text>
</comment>
<comment type="subcellular location">
    <subcellularLocation>
        <location evidence="1">Cell membrane</location>
        <topology evidence="1">Multi-pass membrane protein</topology>
    </subcellularLocation>
</comment>
<keyword evidence="4" id="KW-0812">Transmembrane</keyword>
<dbReference type="PANTHER" id="PTHR33452">
    <property type="entry name" value="OXIDOREDUCTASE CATD-RELATED"/>
    <property type="match status" value="1"/>
</dbReference>
<keyword evidence="6" id="KW-0472">Membrane</keyword>
<evidence type="ECO:0000313" key="7">
    <source>
        <dbReference type="EMBL" id="ARQ00851.1"/>
    </source>
</evidence>
<dbReference type="STRING" id="1235591.CAK95_18465"/>
<organism evidence="7 8">
    <name type="scientific">Pseudorhodoplanes sinuspersici</name>
    <dbReference type="NCBI Taxonomy" id="1235591"/>
    <lineage>
        <taxon>Bacteria</taxon>
        <taxon>Pseudomonadati</taxon>
        <taxon>Pseudomonadota</taxon>
        <taxon>Alphaproteobacteria</taxon>
        <taxon>Hyphomicrobiales</taxon>
        <taxon>Pseudorhodoplanes</taxon>
    </lineage>
</organism>
<dbReference type="OrthoDB" id="121744at2"/>
<dbReference type="AlphaFoldDB" id="A0A1W6ZUQ4"/>
<dbReference type="KEGG" id="psin:CAK95_18465"/>
<dbReference type="Proteomes" id="UP000194137">
    <property type="component" value="Chromosome"/>
</dbReference>
<keyword evidence="8" id="KW-1185">Reference proteome</keyword>
<dbReference type="PANTHER" id="PTHR33452:SF1">
    <property type="entry name" value="INNER MEMBRANE PROTEIN YPHA-RELATED"/>
    <property type="match status" value="1"/>
</dbReference>
<evidence type="ECO:0000256" key="2">
    <source>
        <dbReference type="ARBA" id="ARBA00006679"/>
    </source>
</evidence>
<dbReference type="InterPro" id="IPR051907">
    <property type="entry name" value="DoxX-like_oxidoreductase"/>
</dbReference>
<evidence type="ECO:0000256" key="5">
    <source>
        <dbReference type="ARBA" id="ARBA00022989"/>
    </source>
</evidence>
<proteinExistence type="inferred from homology"/>
<evidence type="ECO:0000256" key="4">
    <source>
        <dbReference type="ARBA" id="ARBA00022692"/>
    </source>
</evidence>
<dbReference type="Pfam" id="PF07681">
    <property type="entry name" value="DoxX"/>
    <property type="match status" value="1"/>
</dbReference>
<dbReference type="RefSeq" id="WP_086089245.1">
    <property type="nucleotide sequence ID" value="NZ_CP021112.1"/>
</dbReference>
<keyword evidence="3" id="KW-1003">Cell membrane</keyword>
<protein>
    <submittedName>
        <fullName evidence="7">DoxX family protein</fullName>
    </submittedName>
</protein>
<keyword evidence="5" id="KW-1133">Transmembrane helix</keyword>
<name>A0A1W6ZUQ4_9HYPH</name>
<dbReference type="EMBL" id="CP021112">
    <property type="protein sequence ID" value="ARQ00851.1"/>
    <property type="molecule type" value="Genomic_DNA"/>
</dbReference>
<gene>
    <name evidence="7" type="ORF">CAK95_18465</name>
</gene>
<dbReference type="InterPro" id="IPR032808">
    <property type="entry name" value="DoxX"/>
</dbReference>
<accession>A0A1W6ZUQ4</accession>
<evidence type="ECO:0000256" key="1">
    <source>
        <dbReference type="ARBA" id="ARBA00004651"/>
    </source>
</evidence>
<reference evidence="7 8" key="1">
    <citation type="submission" date="2017-05" db="EMBL/GenBank/DDBJ databases">
        <title>Full genome sequence of Pseudorhodoplanes sinuspersici.</title>
        <authorList>
            <person name="Dastgheib S.M.M."/>
            <person name="Shavandi M."/>
            <person name="Tirandaz H."/>
        </authorList>
    </citation>
    <scope>NUCLEOTIDE SEQUENCE [LARGE SCALE GENOMIC DNA]</scope>
    <source>
        <strain evidence="7 8">RIPI110</strain>
    </source>
</reference>
<evidence type="ECO:0000256" key="3">
    <source>
        <dbReference type="ARBA" id="ARBA00022475"/>
    </source>
</evidence>